<name>A0A6M4IHY9_9BACT</name>
<dbReference type="Pfam" id="PF01379">
    <property type="entry name" value="Porphobil_deam"/>
    <property type="match status" value="1"/>
</dbReference>
<feature type="modified residue" description="S-(dipyrrolylmethanemethyl)cysteine" evidence="8">
    <location>
        <position position="243"/>
    </location>
</feature>
<comment type="function">
    <text evidence="1 8">Tetrapolymerization of the monopyrrole PBG into the hydroxymethylbilane pre-uroporphyrinogen in several discrete steps.</text>
</comment>
<dbReference type="InterPro" id="IPR000860">
    <property type="entry name" value="HemC"/>
</dbReference>
<dbReference type="AlphaFoldDB" id="A0A6M4IHY9"/>
<dbReference type="PROSITE" id="PS00533">
    <property type="entry name" value="PORPHOBILINOGEN_DEAM"/>
    <property type="match status" value="1"/>
</dbReference>
<evidence type="ECO:0000256" key="1">
    <source>
        <dbReference type="ARBA" id="ARBA00002869"/>
    </source>
</evidence>
<dbReference type="GO" id="GO:0006782">
    <property type="term" value="P:protoporphyrinogen IX biosynthetic process"/>
    <property type="evidence" value="ECO:0007669"/>
    <property type="project" value="UniProtKB-UniRule"/>
</dbReference>
<dbReference type="SUPFAM" id="SSF54782">
    <property type="entry name" value="Porphobilinogen deaminase (hydroxymethylbilane synthase), C-terminal domain"/>
    <property type="match status" value="1"/>
</dbReference>
<feature type="domain" description="Porphobilinogen deaminase N-terminal" evidence="9">
    <location>
        <begin position="6"/>
        <end position="214"/>
    </location>
</feature>
<gene>
    <name evidence="8 11" type="primary">hemC</name>
    <name evidence="11" type="ORF">HKW67_01210</name>
</gene>
<dbReference type="InterPro" id="IPR036803">
    <property type="entry name" value="Porphobilinogen_deaminase_C_sf"/>
</dbReference>
<dbReference type="PIRSF" id="PIRSF001438">
    <property type="entry name" value="4pyrrol_synth_OHMeBilane_synth"/>
    <property type="match status" value="1"/>
</dbReference>
<dbReference type="EC" id="2.5.1.61" evidence="8"/>
<dbReference type="SUPFAM" id="SSF53850">
    <property type="entry name" value="Periplasmic binding protein-like II"/>
    <property type="match status" value="1"/>
</dbReference>
<dbReference type="FunFam" id="3.40.190.10:FF:000005">
    <property type="entry name" value="Porphobilinogen deaminase"/>
    <property type="match status" value="1"/>
</dbReference>
<evidence type="ECO:0000256" key="3">
    <source>
        <dbReference type="ARBA" id="ARBA00005638"/>
    </source>
</evidence>
<evidence type="ECO:0000256" key="2">
    <source>
        <dbReference type="ARBA" id="ARBA00004735"/>
    </source>
</evidence>
<protein>
    <recommendedName>
        <fullName evidence="8">Porphobilinogen deaminase</fullName>
        <shortName evidence="8">PBG</shortName>
        <ecNumber evidence="8">2.5.1.61</ecNumber>
    </recommendedName>
    <alternativeName>
        <fullName evidence="8">Hydroxymethylbilane synthase</fullName>
        <shortName evidence="8">HMBS</shortName>
    </alternativeName>
    <alternativeName>
        <fullName evidence="8">Pre-uroporphyrinogen synthase</fullName>
    </alternativeName>
</protein>
<organism evidence="11 12">
    <name type="scientific">Gemmatimonas groenlandica</name>
    <dbReference type="NCBI Taxonomy" id="2732249"/>
    <lineage>
        <taxon>Bacteria</taxon>
        <taxon>Pseudomonadati</taxon>
        <taxon>Gemmatimonadota</taxon>
        <taxon>Gemmatimonadia</taxon>
        <taxon>Gemmatimonadales</taxon>
        <taxon>Gemmatimonadaceae</taxon>
        <taxon>Gemmatimonas</taxon>
    </lineage>
</organism>
<keyword evidence="6 8" id="KW-0627">Porphyrin biosynthesis</keyword>
<evidence type="ECO:0000256" key="8">
    <source>
        <dbReference type="HAMAP-Rule" id="MF_00260"/>
    </source>
</evidence>
<comment type="pathway">
    <text evidence="2">Porphyrin-containing compound metabolism; protoporphyrin-IX biosynthesis; coproporphyrinogen-III from 5-aminolevulinate: step 2/4.</text>
</comment>
<comment type="cofactor">
    <cofactor evidence="8">
        <name>dipyrromethane</name>
        <dbReference type="ChEBI" id="CHEBI:60342"/>
    </cofactor>
    <text evidence="8">Binds 1 dipyrromethane group covalently.</text>
</comment>
<dbReference type="PRINTS" id="PR00151">
    <property type="entry name" value="PORPHBDMNASE"/>
</dbReference>
<dbReference type="EMBL" id="CP053085">
    <property type="protein sequence ID" value="QJR34230.1"/>
    <property type="molecule type" value="Genomic_DNA"/>
</dbReference>
<sequence>MTDLVVRIGTRSSELALRQARQVAAALAERGVASELVEYTTIGDRILDRPLNAIGEKGLFTAELEADLITGRTDCAVHSLKDLPTADPEGLTIVALLEREDPRDALVVGPNTTARTLLELPKGAKVGTSSLRRRAQLRALRPDFDVRELRGNVGTRLRKIDAGEVDAALLAAAGLRRLGLGDRIVAFMDPPDWISAPGQGAIAVQARANDERMTAILATLDHAHTRAAVTAERALLAALEGGCQVPIGACTTYEAKYGPMLHGIIASIDGVSVVRGGLPINADDPASSGRELARQLHAAGGAGILEELREELAEAAAAKAAEKAAAQGAS</sequence>
<proteinExistence type="inferred from homology"/>
<evidence type="ECO:0000256" key="7">
    <source>
        <dbReference type="ARBA" id="ARBA00048169"/>
    </source>
</evidence>
<dbReference type="GO" id="GO:0005737">
    <property type="term" value="C:cytoplasm"/>
    <property type="evidence" value="ECO:0007669"/>
    <property type="project" value="UniProtKB-UniRule"/>
</dbReference>
<reference evidence="11 12" key="1">
    <citation type="submission" date="2020-05" db="EMBL/GenBank/DDBJ databases">
        <title>Complete genome sequence of Gemmatimonas greenlandica TET16.</title>
        <authorList>
            <person name="Zeng Y."/>
        </authorList>
    </citation>
    <scope>NUCLEOTIDE SEQUENCE [LARGE SCALE GENOMIC DNA]</scope>
    <source>
        <strain evidence="11 12">TET16</strain>
    </source>
</reference>
<keyword evidence="12" id="KW-1185">Reference proteome</keyword>
<comment type="similarity">
    <text evidence="3 8">Belongs to the HMBS family.</text>
</comment>
<evidence type="ECO:0000313" key="11">
    <source>
        <dbReference type="EMBL" id="QJR34230.1"/>
    </source>
</evidence>
<dbReference type="Gene3D" id="3.40.190.10">
    <property type="entry name" value="Periplasmic binding protein-like II"/>
    <property type="match status" value="2"/>
</dbReference>
<comment type="miscellaneous">
    <text evidence="8">The porphobilinogen subunits are added to the dipyrromethane group.</text>
</comment>
<evidence type="ECO:0000256" key="5">
    <source>
        <dbReference type="ARBA" id="ARBA00022679"/>
    </source>
</evidence>
<accession>A0A6M4IHY9</accession>
<dbReference type="PANTHER" id="PTHR11557:SF0">
    <property type="entry name" value="PORPHOBILINOGEN DEAMINASE"/>
    <property type="match status" value="1"/>
</dbReference>
<dbReference type="InterPro" id="IPR022419">
    <property type="entry name" value="Porphobilin_deaminase_cofac_BS"/>
</dbReference>
<dbReference type="InterPro" id="IPR022417">
    <property type="entry name" value="Porphobilin_deaminase_N"/>
</dbReference>
<comment type="subunit">
    <text evidence="4 8">Monomer.</text>
</comment>
<evidence type="ECO:0000313" key="12">
    <source>
        <dbReference type="Proteomes" id="UP000500938"/>
    </source>
</evidence>
<dbReference type="RefSeq" id="WP_171223656.1">
    <property type="nucleotide sequence ID" value="NZ_CP053085.1"/>
</dbReference>
<evidence type="ECO:0000259" key="10">
    <source>
        <dbReference type="Pfam" id="PF03900"/>
    </source>
</evidence>
<feature type="domain" description="Porphobilinogen deaminase C-terminal" evidence="10">
    <location>
        <begin position="228"/>
        <end position="296"/>
    </location>
</feature>
<dbReference type="KEGG" id="ggr:HKW67_01210"/>
<dbReference type="InterPro" id="IPR022418">
    <property type="entry name" value="Porphobilinogen_deaminase_C"/>
</dbReference>
<dbReference type="PANTHER" id="PTHR11557">
    <property type="entry name" value="PORPHOBILINOGEN DEAMINASE"/>
    <property type="match status" value="1"/>
</dbReference>
<comment type="catalytic activity">
    <reaction evidence="7 8">
        <text>4 porphobilinogen + H2O = hydroxymethylbilane + 4 NH4(+)</text>
        <dbReference type="Rhea" id="RHEA:13185"/>
        <dbReference type="ChEBI" id="CHEBI:15377"/>
        <dbReference type="ChEBI" id="CHEBI:28938"/>
        <dbReference type="ChEBI" id="CHEBI:57845"/>
        <dbReference type="ChEBI" id="CHEBI:58126"/>
        <dbReference type="EC" id="2.5.1.61"/>
    </reaction>
</comment>
<evidence type="ECO:0000256" key="6">
    <source>
        <dbReference type="ARBA" id="ARBA00023244"/>
    </source>
</evidence>
<dbReference type="Proteomes" id="UP000500938">
    <property type="component" value="Chromosome"/>
</dbReference>
<dbReference type="Pfam" id="PF03900">
    <property type="entry name" value="Porphobil_deamC"/>
    <property type="match status" value="1"/>
</dbReference>
<dbReference type="GO" id="GO:0004418">
    <property type="term" value="F:hydroxymethylbilane synthase activity"/>
    <property type="evidence" value="ECO:0007669"/>
    <property type="project" value="UniProtKB-UniRule"/>
</dbReference>
<evidence type="ECO:0000259" key="9">
    <source>
        <dbReference type="Pfam" id="PF01379"/>
    </source>
</evidence>
<keyword evidence="5 8" id="KW-0808">Transferase</keyword>
<dbReference type="NCBIfam" id="TIGR00212">
    <property type="entry name" value="hemC"/>
    <property type="match status" value="1"/>
</dbReference>
<dbReference type="Gene3D" id="3.30.160.40">
    <property type="entry name" value="Porphobilinogen deaminase, C-terminal domain"/>
    <property type="match status" value="1"/>
</dbReference>
<dbReference type="HAMAP" id="MF_00260">
    <property type="entry name" value="Porphobil_deam"/>
    <property type="match status" value="1"/>
</dbReference>
<evidence type="ECO:0000256" key="4">
    <source>
        <dbReference type="ARBA" id="ARBA00011245"/>
    </source>
</evidence>